<feature type="chain" id="PRO_5046347196" evidence="1">
    <location>
        <begin position="20"/>
        <end position="104"/>
    </location>
</feature>
<dbReference type="RefSeq" id="WP_214176786.1">
    <property type="nucleotide sequence ID" value="NZ_JAHCVK010000022.1"/>
</dbReference>
<gene>
    <name evidence="2" type="ORF">KI810_17155</name>
</gene>
<dbReference type="EMBL" id="JAHCVK010000022">
    <property type="protein sequence ID" value="MBT0654779.1"/>
    <property type="molecule type" value="Genomic_DNA"/>
</dbReference>
<organism evidence="2 3">
    <name type="scientific">Geomobilimonas luticola</name>
    <dbReference type="NCBI Taxonomy" id="1114878"/>
    <lineage>
        <taxon>Bacteria</taxon>
        <taxon>Pseudomonadati</taxon>
        <taxon>Thermodesulfobacteriota</taxon>
        <taxon>Desulfuromonadia</taxon>
        <taxon>Geobacterales</taxon>
        <taxon>Geobacteraceae</taxon>
        <taxon>Geomobilimonas</taxon>
    </lineage>
</organism>
<dbReference type="InterPro" id="IPR021268">
    <property type="entry name" value="DUF2845"/>
</dbReference>
<evidence type="ECO:0000313" key="2">
    <source>
        <dbReference type="EMBL" id="MBT0654779.1"/>
    </source>
</evidence>
<dbReference type="Pfam" id="PF11006">
    <property type="entry name" value="DUF2845"/>
    <property type="match status" value="1"/>
</dbReference>
<proteinExistence type="predicted"/>
<accession>A0ABS5SIY6</accession>
<reference evidence="2 3" key="1">
    <citation type="submission" date="2021-05" db="EMBL/GenBank/DDBJ databases">
        <title>The draft genome of Geobacter luticola JCM 17780.</title>
        <authorList>
            <person name="Xu Z."/>
            <person name="Masuda Y."/>
            <person name="Itoh H."/>
            <person name="Senoo K."/>
        </authorList>
    </citation>
    <scope>NUCLEOTIDE SEQUENCE [LARGE SCALE GENOMIC DNA]</scope>
    <source>
        <strain evidence="2 3">JCM 17780</strain>
    </source>
</reference>
<protein>
    <submittedName>
        <fullName evidence="2">DUF2845 domain-containing protein</fullName>
    </submittedName>
</protein>
<keyword evidence="1" id="KW-0732">Signal</keyword>
<evidence type="ECO:0000313" key="3">
    <source>
        <dbReference type="Proteomes" id="UP000756860"/>
    </source>
</evidence>
<sequence>MKLWIYALFLCLLAGNCYALGETEAMRCRSGIVSPGDSKKTVIDKCGEPADKRPVGRRYKFAGKIYPATEQWLYDFGKNEFLYFAIFNGNEVSLLYSTNDYGFK</sequence>
<feature type="signal peptide" evidence="1">
    <location>
        <begin position="1"/>
        <end position="19"/>
    </location>
</feature>
<dbReference type="Proteomes" id="UP000756860">
    <property type="component" value="Unassembled WGS sequence"/>
</dbReference>
<comment type="caution">
    <text evidence="2">The sequence shown here is derived from an EMBL/GenBank/DDBJ whole genome shotgun (WGS) entry which is preliminary data.</text>
</comment>
<name>A0ABS5SIY6_9BACT</name>
<evidence type="ECO:0000256" key="1">
    <source>
        <dbReference type="SAM" id="SignalP"/>
    </source>
</evidence>
<keyword evidence="3" id="KW-1185">Reference proteome</keyword>